<dbReference type="InterPro" id="IPR016181">
    <property type="entry name" value="Acyl_CoA_acyltransferase"/>
</dbReference>
<accession>A0ABV2BSG9</accession>
<dbReference type="RefSeq" id="WP_353874501.1">
    <property type="nucleotide sequence ID" value="NZ_JBEVCJ010000006.1"/>
</dbReference>
<evidence type="ECO:0000313" key="2">
    <source>
        <dbReference type="EMBL" id="MET1254886.1"/>
    </source>
</evidence>
<dbReference type="EMBL" id="JBEVCJ010000006">
    <property type="protein sequence ID" value="MET1254886.1"/>
    <property type="molecule type" value="Genomic_DNA"/>
</dbReference>
<sequence length="392" mass="46469">MMDESDLQLSCCETLESIEMLKQEWQQLHQQCTYPSIYNSYDFIYTAIKYFCTPSDEIFVIAIRNNRQNGQLVGVFPFLISDYQWHHAKFRAVVYAGLNEADKMYPIILKDVEKSAWPKLFQFLKLQKKRWQFFELVEVRKDFHARKAIKKYFPSGYLKKRNEDVYSPIVDLTETWEVFWNKHRKMRKRVRKMENDFGEAFSFKVYAEPEAAMTHLDEYIQLEQRSWKASEKVGISKSQNNLEFYREFFAQLAEKNRLYFGFLYQGERLVSAEIAYTLGHTVYFSHGCYDLEFRHYSPGMVSTSLFLKNFFNVGYKNGDFLGGFAYYINPWAKTLLSSDNLIVAKITPTIVLVYLASLLKRITWTPMLSLLKKTKHKLLINSQKLIDKNVKH</sequence>
<keyword evidence="3" id="KW-1185">Reference proteome</keyword>
<dbReference type="GO" id="GO:0016746">
    <property type="term" value="F:acyltransferase activity"/>
    <property type="evidence" value="ECO:0007669"/>
    <property type="project" value="UniProtKB-KW"/>
</dbReference>
<dbReference type="Pfam" id="PF13480">
    <property type="entry name" value="Acetyltransf_6"/>
    <property type="match status" value="1"/>
</dbReference>
<dbReference type="EC" id="2.3.1.-" evidence="2"/>
<dbReference type="Proteomes" id="UP001548189">
    <property type="component" value="Unassembled WGS sequence"/>
</dbReference>
<dbReference type="InterPro" id="IPR038740">
    <property type="entry name" value="BioF2-like_GNAT_dom"/>
</dbReference>
<evidence type="ECO:0000313" key="3">
    <source>
        <dbReference type="Proteomes" id="UP001548189"/>
    </source>
</evidence>
<organism evidence="2 3">
    <name type="scientific">Aliikangiella maris</name>
    <dbReference type="NCBI Taxonomy" id="3162458"/>
    <lineage>
        <taxon>Bacteria</taxon>
        <taxon>Pseudomonadati</taxon>
        <taxon>Pseudomonadota</taxon>
        <taxon>Gammaproteobacteria</taxon>
        <taxon>Oceanospirillales</taxon>
        <taxon>Pleioneaceae</taxon>
        <taxon>Aliikangiella</taxon>
    </lineage>
</organism>
<evidence type="ECO:0000259" key="1">
    <source>
        <dbReference type="Pfam" id="PF13480"/>
    </source>
</evidence>
<feature type="domain" description="BioF2-like acetyltransferase" evidence="1">
    <location>
        <begin position="184"/>
        <end position="325"/>
    </location>
</feature>
<protein>
    <submittedName>
        <fullName evidence="2">GNAT family N-acetyltransferase</fullName>
        <ecNumber evidence="2">2.3.1.-</ecNumber>
    </submittedName>
</protein>
<keyword evidence="2" id="KW-0808">Transferase</keyword>
<proteinExistence type="predicted"/>
<keyword evidence="2" id="KW-0012">Acyltransferase</keyword>
<name>A0ABV2BSG9_9GAMM</name>
<comment type="caution">
    <text evidence="2">The sequence shown here is derived from an EMBL/GenBank/DDBJ whole genome shotgun (WGS) entry which is preliminary data.</text>
</comment>
<reference evidence="2 3" key="1">
    <citation type="submission" date="2024-06" db="EMBL/GenBank/DDBJ databases">
        <authorList>
            <person name="Li F."/>
        </authorList>
    </citation>
    <scope>NUCLEOTIDE SEQUENCE [LARGE SCALE GENOMIC DNA]</scope>
    <source>
        <strain evidence="2 3">GXAS 311</strain>
    </source>
</reference>
<dbReference type="Gene3D" id="3.40.630.30">
    <property type="match status" value="1"/>
</dbReference>
<gene>
    <name evidence="2" type="ORF">ABVT43_07105</name>
</gene>
<dbReference type="SUPFAM" id="SSF55729">
    <property type="entry name" value="Acyl-CoA N-acyltransferases (Nat)"/>
    <property type="match status" value="1"/>
</dbReference>